<dbReference type="AlphaFoldDB" id="A0A0N4ZXM4"/>
<reference evidence="3" key="1">
    <citation type="submission" date="2017-02" db="UniProtKB">
        <authorList>
            <consortium name="WormBaseParasite"/>
        </authorList>
    </citation>
    <scope>IDENTIFICATION</scope>
</reference>
<feature type="signal peptide" evidence="1">
    <location>
        <begin position="1"/>
        <end position="19"/>
    </location>
</feature>
<sequence length="209" mass="22917">MFILFFILYITSLCNIVLVCNPFNCLPYSNNVLITYRVQPSPSLTYNTIANPAPTQQLTRTGLEIYLSSLGQQAISNAINNLPLVARNYVTITATISQLGSQLLDIEINPGLCTTTTQEDTVVAAAGTYFLKNNLIFTRTTPTICNNGQIVSQGQGVPLTISLVYQFQAIVPIGQILCMMHWQLISNELENIIRGTNSIVLVNGQIMIG</sequence>
<evidence type="ECO:0000313" key="2">
    <source>
        <dbReference type="Proteomes" id="UP000038045"/>
    </source>
</evidence>
<evidence type="ECO:0000256" key="1">
    <source>
        <dbReference type="SAM" id="SignalP"/>
    </source>
</evidence>
<name>A0A0N4ZXM4_PARTI</name>
<keyword evidence="1" id="KW-0732">Signal</keyword>
<protein>
    <submittedName>
        <fullName evidence="3">CHRD domain-containing protein</fullName>
    </submittedName>
</protein>
<organism evidence="2 3">
    <name type="scientific">Parastrongyloides trichosuri</name>
    <name type="common">Possum-specific nematode worm</name>
    <dbReference type="NCBI Taxonomy" id="131310"/>
    <lineage>
        <taxon>Eukaryota</taxon>
        <taxon>Metazoa</taxon>
        <taxon>Ecdysozoa</taxon>
        <taxon>Nematoda</taxon>
        <taxon>Chromadorea</taxon>
        <taxon>Rhabditida</taxon>
        <taxon>Tylenchina</taxon>
        <taxon>Panagrolaimomorpha</taxon>
        <taxon>Strongyloidoidea</taxon>
        <taxon>Strongyloididae</taxon>
        <taxon>Parastrongyloides</taxon>
    </lineage>
</organism>
<evidence type="ECO:0000313" key="3">
    <source>
        <dbReference type="WBParaSite" id="PTRK_0001343300.1"/>
    </source>
</evidence>
<proteinExistence type="predicted"/>
<dbReference type="WBParaSite" id="PTRK_0001343300.1">
    <property type="protein sequence ID" value="PTRK_0001343300.1"/>
    <property type="gene ID" value="PTRK_0001343300"/>
</dbReference>
<dbReference type="Proteomes" id="UP000038045">
    <property type="component" value="Unplaced"/>
</dbReference>
<feature type="chain" id="PRO_5005892368" evidence="1">
    <location>
        <begin position="20"/>
        <end position="209"/>
    </location>
</feature>
<keyword evidence="2" id="KW-1185">Reference proteome</keyword>
<accession>A0A0N4ZXM4</accession>